<keyword evidence="3" id="KW-1185">Reference proteome</keyword>
<dbReference type="AlphaFoldDB" id="A0A1H7LHC3"/>
<feature type="compositionally biased region" description="Basic and acidic residues" evidence="1">
    <location>
        <begin position="8"/>
        <end position="19"/>
    </location>
</feature>
<evidence type="ECO:0000313" key="2">
    <source>
        <dbReference type="EMBL" id="SEK97777.1"/>
    </source>
</evidence>
<feature type="region of interest" description="Disordered" evidence="1">
    <location>
        <begin position="1"/>
        <end position="22"/>
    </location>
</feature>
<protein>
    <submittedName>
        <fullName evidence="2">Uncharacterized protein</fullName>
    </submittedName>
</protein>
<evidence type="ECO:0000256" key="1">
    <source>
        <dbReference type="SAM" id="MobiDB-lite"/>
    </source>
</evidence>
<dbReference type="RefSeq" id="WP_162276558.1">
    <property type="nucleotide sequence ID" value="NZ_FOAF01000001.1"/>
</dbReference>
<proteinExistence type="predicted"/>
<name>A0A1H7LHC3_OLID1</name>
<accession>A0A1H7LHC3</accession>
<dbReference type="Proteomes" id="UP000199421">
    <property type="component" value="Unassembled WGS sequence"/>
</dbReference>
<gene>
    <name evidence="2" type="ORF">SAMN05661044_01660</name>
</gene>
<dbReference type="EMBL" id="FOAF01000001">
    <property type="protein sequence ID" value="SEK97777.1"/>
    <property type="molecule type" value="Genomic_DNA"/>
</dbReference>
<evidence type="ECO:0000313" key="3">
    <source>
        <dbReference type="Proteomes" id="UP000199421"/>
    </source>
</evidence>
<sequence>MPFSNPDEGIKKISMDRHPQAGVRREKKGLDEHHNLFNNQLNYIVEQSYDAEY</sequence>
<dbReference type="STRING" id="407022.SAMN05661044_01660"/>
<reference evidence="3" key="1">
    <citation type="submission" date="2016-10" db="EMBL/GenBank/DDBJ databases">
        <authorList>
            <person name="Varghese N."/>
            <person name="Submissions S."/>
        </authorList>
    </citation>
    <scope>NUCLEOTIDE SEQUENCE [LARGE SCALE GENOMIC DNA]</scope>
    <source>
        <strain evidence="3">DSM 18733</strain>
    </source>
</reference>
<organism evidence="2 3">
    <name type="scientific">Olivibacter domesticus</name>
    <name type="common">Pseudosphingobacterium domesticum</name>
    <dbReference type="NCBI Taxonomy" id="407022"/>
    <lineage>
        <taxon>Bacteria</taxon>
        <taxon>Pseudomonadati</taxon>
        <taxon>Bacteroidota</taxon>
        <taxon>Sphingobacteriia</taxon>
        <taxon>Sphingobacteriales</taxon>
        <taxon>Sphingobacteriaceae</taxon>
        <taxon>Olivibacter</taxon>
    </lineage>
</organism>